<dbReference type="InterPro" id="IPR041581">
    <property type="entry name" value="Glyoxalase_6"/>
</dbReference>
<dbReference type="PROSITE" id="PS51819">
    <property type="entry name" value="VOC"/>
    <property type="match status" value="1"/>
</dbReference>
<dbReference type="Proteomes" id="UP001501195">
    <property type="component" value="Unassembled WGS sequence"/>
</dbReference>
<dbReference type="Gene3D" id="3.10.180.10">
    <property type="entry name" value="2,3-Dihydroxybiphenyl 1,2-Dioxygenase, domain 1"/>
    <property type="match status" value="1"/>
</dbReference>
<accession>A0ABP9HEL9</accession>
<evidence type="ECO:0000313" key="3">
    <source>
        <dbReference type="Proteomes" id="UP001501195"/>
    </source>
</evidence>
<dbReference type="InterPro" id="IPR037523">
    <property type="entry name" value="VOC_core"/>
</dbReference>
<keyword evidence="3" id="KW-1185">Reference proteome</keyword>
<reference evidence="3" key="1">
    <citation type="journal article" date="2019" name="Int. J. Syst. Evol. Microbiol.">
        <title>The Global Catalogue of Microorganisms (GCM) 10K type strain sequencing project: providing services to taxonomists for standard genome sequencing and annotation.</title>
        <authorList>
            <consortium name="The Broad Institute Genomics Platform"/>
            <consortium name="The Broad Institute Genome Sequencing Center for Infectious Disease"/>
            <person name="Wu L."/>
            <person name="Ma J."/>
        </authorList>
    </citation>
    <scope>NUCLEOTIDE SEQUENCE [LARGE SCALE GENOMIC DNA]</scope>
    <source>
        <strain evidence="3">JCM 18126</strain>
    </source>
</reference>
<dbReference type="PANTHER" id="PTHR36437">
    <property type="entry name" value="GLYOXALASE/BLEOMYCIN RESISTANCE PROTEIN/DIOXYGENASE"/>
    <property type="match status" value="1"/>
</dbReference>
<evidence type="ECO:0000259" key="1">
    <source>
        <dbReference type="PROSITE" id="PS51819"/>
    </source>
</evidence>
<protein>
    <submittedName>
        <fullName evidence="2">VOC family protein</fullName>
    </submittedName>
</protein>
<dbReference type="SUPFAM" id="SSF54593">
    <property type="entry name" value="Glyoxalase/Bleomycin resistance protein/Dihydroxybiphenyl dioxygenase"/>
    <property type="match status" value="1"/>
</dbReference>
<dbReference type="EMBL" id="BAABIL010000118">
    <property type="protein sequence ID" value="GAA4969275.1"/>
    <property type="molecule type" value="Genomic_DNA"/>
</dbReference>
<name>A0ABP9HEL9_9ACTN</name>
<dbReference type="PANTHER" id="PTHR36437:SF2">
    <property type="entry name" value="GLYOXALASE_BLEOMYCIN RESISTANCE PROTEIN_DIOXYGENASE"/>
    <property type="match status" value="1"/>
</dbReference>
<dbReference type="RefSeq" id="WP_345711222.1">
    <property type="nucleotide sequence ID" value="NZ_BAABIL010000118.1"/>
</dbReference>
<dbReference type="Pfam" id="PF18029">
    <property type="entry name" value="Glyoxalase_6"/>
    <property type="match status" value="1"/>
</dbReference>
<evidence type="ECO:0000313" key="2">
    <source>
        <dbReference type="EMBL" id="GAA4969275.1"/>
    </source>
</evidence>
<sequence>MSIVTRVTSVSVEVTDQDEALAFYRDVLGCEVRADVEVWPGARWLEVAPPGCPIGIALLTKASGLPIGVRYGTGDAEGAHRALTAAGAAPHQDVLHTDYAPPMFTVGDPHGNTVVLIEEDGGAGVRG</sequence>
<comment type="caution">
    <text evidence="2">The sequence shown here is derived from an EMBL/GenBank/DDBJ whole genome shotgun (WGS) entry which is preliminary data.</text>
</comment>
<feature type="domain" description="VOC" evidence="1">
    <location>
        <begin position="6"/>
        <end position="119"/>
    </location>
</feature>
<organism evidence="2 3">
    <name type="scientific">Kineococcus glutinatus</name>
    <dbReference type="NCBI Taxonomy" id="1070872"/>
    <lineage>
        <taxon>Bacteria</taxon>
        <taxon>Bacillati</taxon>
        <taxon>Actinomycetota</taxon>
        <taxon>Actinomycetes</taxon>
        <taxon>Kineosporiales</taxon>
        <taxon>Kineosporiaceae</taxon>
        <taxon>Kineococcus</taxon>
    </lineage>
</organism>
<dbReference type="InterPro" id="IPR029068">
    <property type="entry name" value="Glyas_Bleomycin-R_OHBP_Dase"/>
</dbReference>
<proteinExistence type="predicted"/>
<gene>
    <name evidence="2" type="ORF">GCM10023225_09410</name>
</gene>